<accession>A0A090Z707</accession>
<dbReference type="HOGENOM" id="CLU_1164949_0_0_9"/>
<proteinExistence type="predicted"/>
<dbReference type="InterPro" id="IPR016031">
    <property type="entry name" value="Trp_RNA-bd_attenuator-like_dom"/>
</dbReference>
<dbReference type="Pfam" id="PF01987">
    <property type="entry name" value="AIM24"/>
    <property type="match status" value="1"/>
</dbReference>
<dbReference type="Proteomes" id="UP000029278">
    <property type="component" value="Unassembled WGS sequence"/>
</dbReference>
<protein>
    <submittedName>
        <fullName evidence="1">Biogenesis AIM24 family protein</fullName>
    </submittedName>
</protein>
<dbReference type="Gene3D" id="3.60.160.10">
    <property type="entry name" value="Mitochondrial biogenesis AIM24"/>
    <property type="match status" value="1"/>
</dbReference>
<dbReference type="EMBL" id="JMQA01000037">
    <property type="protein sequence ID" value="KFN06442.1"/>
    <property type="molecule type" value="Genomic_DNA"/>
</dbReference>
<keyword evidence="2" id="KW-1185">Reference proteome</keyword>
<dbReference type="InterPro" id="IPR036983">
    <property type="entry name" value="AIM24_sf"/>
</dbReference>
<comment type="caution">
    <text evidence="1">The sequence shown here is derived from an EMBL/GenBank/DDBJ whole genome shotgun (WGS) entry which is preliminary data.</text>
</comment>
<name>A0A090Z707_PAEMA</name>
<dbReference type="SUPFAM" id="SSF51219">
    <property type="entry name" value="TRAP-like"/>
    <property type="match status" value="1"/>
</dbReference>
<evidence type="ECO:0000313" key="1">
    <source>
        <dbReference type="EMBL" id="KFN06442.1"/>
    </source>
</evidence>
<reference evidence="1 2" key="1">
    <citation type="submission" date="2014-04" db="EMBL/GenBank/DDBJ databases">
        <authorList>
            <person name="Bishop-Lilly K.A."/>
            <person name="Broomall S.M."/>
            <person name="Chain P.S."/>
            <person name="Chertkov O."/>
            <person name="Coyne S.R."/>
            <person name="Daligault H.E."/>
            <person name="Davenport K.W."/>
            <person name="Erkkila T."/>
            <person name="Frey K.G."/>
            <person name="Gibbons H.S."/>
            <person name="Gu W."/>
            <person name="Jaissle J."/>
            <person name="Johnson S.L."/>
            <person name="Koroleva G.I."/>
            <person name="Ladner J.T."/>
            <person name="Lo C.-C."/>
            <person name="Minogue T.D."/>
            <person name="Munk C."/>
            <person name="Palacios G.F."/>
            <person name="Redden C.L."/>
            <person name="Rosenzweig C.N."/>
            <person name="Scholz M.B."/>
            <person name="Teshima H."/>
            <person name="Xu Y."/>
        </authorList>
    </citation>
    <scope>NUCLEOTIDE SEQUENCE [LARGE SCALE GENOMIC DNA]</scope>
    <source>
        <strain evidence="1 2">8244</strain>
    </source>
</reference>
<dbReference type="AlphaFoldDB" id="A0A090Z707"/>
<sequence>MMDILKHNDGLAGLGGHTVTFDLREADKLHLLHPGQVIAYRGPAHHRTDRLMNMKGIYRKRKLLRADFTGPCRVTASLPPAIGLKVLEFAGESDLLYDFRHLFFYTEGIRMENRILSMKNMMITRDAVKVKFSGLGQIGILTQGQVIELPLHPEEPLYVEAGRVLAYPERAKLELSVYGNHLASQHMRYQWKMTGQGSVLVQSGGPGSGELVRDLQAEDGIVKRFLREVIPFGGVFIK</sequence>
<organism evidence="1 2">
    <name type="scientific">Paenibacillus macerans</name>
    <name type="common">Bacillus macerans</name>
    <dbReference type="NCBI Taxonomy" id="44252"/>
    <lineage>
        <taxon>Bacteria</taxon>
        <taxon>Bacillati</taxon>
        <taxon>Bacillota</taxon>
        <taxon>Bacilli</taxon>
        <taxon>Bacillales</taxon>
        <taxon>Paenibacillaceae</taxon>
        <taxon>Paenibacillus</taxon>
    </lineage>
</organism>
<evidence type="ECO:0000313" key="2">
    <source>
        <dbReference type="Proteomes" id="UP000029278"/>
    </source>
</evidence>
<dbReference type="InterPro" id="IPR002838">
    <property type="entry name" value="AIM24"/>
</dbReference>
<gene>
    <name evidence="1" type="ORF">DJ90_4220</name>
</gene>
<dbReference type="PATRIC" id="fig|44252.3.peg.4207"/>